<dbReference type="EMBL" id="MKZO01000079">
    <property type="protein sequence ID" value="OLS58802.1"/>
    <property type="molecule type" value="Genomic_DNA"/>
</dbReference>
<dbReference type="AlphaFoldDB" id="A0A1Q9QUT3"/>
<sequence>MSVFQAKEVAVVWGCLLVLAGEPAFTSKH</sequence>
<dbReference type="Proteomes" id="UP000186736">
    <property type="component" value="Unassembled WGS sequence"/>
</dbReference>
<organism evidence="1 2">
    <name type="scientific">Pseudomonas putida</name>
    <name type="common">Arthrobacter siderocapsulatus</name>
    <dbReference type="NCBI Taxonomy" id="303"/>
    <lineage>
        <taxon>Bacteria</taxon>
        <taxon>Pseudomonadati</taxon>
        <taxon>Pseudomonadota</taxon>
        <taxon>Gammaproteobacteria</taxon>
        <taxon>Pseudomonadales</taxon>
        <taxon>Pseudomonadaceae</taxon>
        <taxon>Pseudomonas</taxon>
    </lineage>
</organism>
<protein>
    <submittedName>
        <fullName evidence="1">Uncharacterized protein</fullName>
    </submittedName>
</protein>
<reference evidence="1 2" key="1">
    <citation type="submission" date="2016-10" db="EMBL/GenBank/DDBJ databases">
        <title>Genome Sequence of Pseudomonas putida GM4FR.</title>
        <authorList>
            <person name="Poehlein A."/>
            <person name="Wemheuer F."/>
            <person name="Hollensteiner J."/>
            <person name="Wemheuer B."/>
        </authorList>
    </citation>
    <scope>NUCLEOTIDE SEQUENCE [LARGE SCALE GENOMIC DNA]</scope>
    <source>
        <strain evidence="1 2">GM4FR</strain>
    </source>
</reference>
<accession>A0A1Q9QUT3</accession>
<gene>
    <name evidence="1" type="ORF">PSEMO_61630</name>
</gene>
<comment type="caution">
    <text evidence="1">The sequence shown here is derived from an EMBL/GenBank/DDBJ whole genome shotgun (WGS) entry which is preliminary data.</text>
</comment>
<evidence type="ECO:0000313" key="2">
    <source>
        <dbReference type="Proteomes" id="UP000186736"/>
    </source>
</evidence>
<name>A0A1Q9QUT3_PSEPU</name>
<proteinExistence type="predicted"/>
<evidence type="ECO:0000313" key="1">
    <source>
        <dbReference type="EMBL" id="OLS58802.1"/>
    </source>
</evidence>